<dbReference type="EMBL" id="PGTB01000136">
    <property type="protein sequence ID" value="PJE34835.1"/>
    <property type="molecule type" value="Genomic_DNA"/>
</dbReference>
<evidence type="ECO:0000313" key="2">
    <source>
        <dbReference type="Proteomes" id="UP000231553"/>
    </source>
</evidence>
<keyword evidence="2" id="KW-1185">Reference proteome</keyword>
<name>A0A2M8IWC3_9RHOB</name>
<proteinExistence type="predicted"/>
<dbReference type="Proteomes" id="UP000231553">
    <property type="component" value="Unassembled WGS sequence"/>
</dbReference>
<accession>A0A2M8IWC3</accession>
<reference evidence="1 2" key="1">
    <citation type="journal article" date="2018" name="Int. J. Syst. Evol. Microbiol.">
        <title>Pseudooceanicola lipolyticus sp. nov., a marine alphaproteobacterium, reclassification of Oceanicola flagellatus as Pseudooceanicola flagellatus comb. nov. and emended description of the genus Pseudooceanicola.</title>
        <authorList>
            <person name="Huang M.-M."/>
            <person name="Guo L.-L."/>
            <person name="Wu Y.-H."/>
            <person name="Lai Q.-L."/>
            <person name="Shao Z.-Z."/>
            <person name="Wang C.-S."/>
            <person name="Wu M."/>
            <person name="Xu X.-W."/>
        </authorList>
    </citation>
    <scope>NUCLEOTIDE SEQUENCE [LARGE SCALE GENOMIC DNA]</scope>
    <source>
        <strain evidence="1 2">157</strain>
    </source>
</reference>
<dbReference type="AlphaFoldDB" id="A0A2M8IWC3"/>
<organism evidence="1 2">
    <name type="scientific">Pseudooceanicola lipolyticus</name>
    <dbReference type="NCBI Taxonomy" id="2029104"/>
    <lineage>
        <taxon>Bacteria</taxon>
        <taxon>Pseudomonadati</taxon>
        <taxon>Pseudomonadota</taxon>
        <taxon>Alphaproteobacteria</taxon>
        <taxon>Rhodobacterales</taxon>
        <taxon>Paracoccaceae</taxon>
        <taxon>Pseudooceanicola</taxon>
    </lineage>
</organism>
<gene>
    <name evidence="1" type="ORF">CVM52_20295</name>
</gene>
<evidence type="ECO:0000313" key="1">
    <source>
        <dbReference type="EMBL" id="PJE34835.1"/>
    </source>
</evidence>
<comment type="caution">
    <text evidence="1">The sequence shown here is derived from an EMBL/GenBank/DDBJ whole genome shotgun (WGS) entry which is preliminary data.</text>
</comment>
<feature type="non-terminal residue" evidence="1">
    <location>
        <position position="49"/>
    </location>
</feature>
<protein>
    <submittedName>
        <fullName evidence="1">Chromosome partitioning protein ParB</fullName>
    </submittedName>
</protein>
<sequence length="49" mass="4947">MAKRRKLEAPSAEDLSRIEAELAGGGAARLNPAAPIAQVAAESAGAFDP</sequence>